<dbReference type="RefSeq" id="XP_040799412.1">
    <property type="nucleotide sequence ID" value="XM_040939366.1"/>
</dbReference>
<feature type="domain" description="Metallo-beta-lactamase" evidence="5">
    <location>
        <begin position="21"/>
        <end position="127"/>
    </location>
</feature>
<organism evidence="6 7">
    <name type="scientific">Aspergillus fijiensis CBS 313.89</name>
    <dbReference type="NCBI Taxonomy" id="1448319"/>
    <lineage>
        <taxon>Eukaryota</taxon>
        <taxon>Fungi</taxon>
        <taxon>Dikarya</taxon>
        <taxon>Ascomycota</taxon>
        <taxon>Pezizomycotina</taxon>
        <taxon>Eurotiomycetes</taxon>
        <taxon>Eurotiomycetidae</taxon>
        <taxon>Eurotiales</taxon>
        <taxon>Aspergillaceae</taxon>
        <taxon>Aspergillus</taxon>
    </lineage>
</organism>
<gene>
    <name evidence="6" type="ORF">BO72DRAFT_170513</name>
</gene>
<dbReference type="Pfam" id="PF00753">
    <property type="entry name" value="Lactamase_B"/>
    <property type="match status" value="1"/>
</dbReference>
<sequence>MEAGREMGGDMRVDKCVEDIMKEHGVARNTVDAIIRNHAHIDHVGRPSRFPSRTKPVVGPGIKEAFYPGRPAVKEAPVAAREFLVRKVEGLTPLQFDMEIGGLKALDYCGDGSFYILSPPGHALGHLNALARTTEDTFIYFAGYSVDQPSVLRTHSPSDLSVYVHVPSRSCPGAVLHARVNRPKSEHPSEAPSLEKEAAARETLAVVQRFDADDRCLWWWPTIRVFMEYWIYSPKCRMTGKLKI</sequence>
<dbReference type="OrthoDB" id="10250730at2759"/>
<keyword evidence="7" id="KW-1185">Reference proteome</keyword>
<dbReference type="GO" id="GO:0046872">
    <property type="term" value="F:metal ion binding"/>
    <property type="evidence" value="ECO:0007669"/>
    <property type="project" value="UniProtKB-KW"/>
</dbReference>
<dbReference type="SUPFAM" id="SSF56281">
    <property type="entry name" value="Metallo-hydrolase/oxidoreductase"/>
    <property type="match status" value="1"/>
</dbReference>
<accession>A0A8G1RMX1</accession>
<dbReference type="Proteomes" id="UP000249789">
    <property type="component" value="Unassembled WGS sequence"/>
</dbReference>
<dbReference type="GO" id="GO:0016787">
    <property type="term" value="F:hydrolase activity"/>
    <property type="evidence" value="ECO:0007669"/>
    <property type="project" value="UniProtKB-KW"/>
</dbReference>
<protein>
    <recommendedName>
        <fullName evidence="5">Metallo-beta-lactamase domain-containing protein</fullName>
    </recommendedName>
</protein>
<evidence type="ECO:0000256" key="4">
    <source>
        <dbReference type="ARBA" id="ARBA00022833"/>
    </source>
</evidence>
<dbReference type="AlphaFoldDB" id="A0A8G1RMX1"/>
<dbReference type="InterPro" id="IPR051013">
    <property type="entry name" value="MBL_superfamily_lactonases"/>
</dbReference>
<proteinExistence type="inferred from homology"/>
<dbReference type="GeneID" id="63856699"/>
<evidence type="ECO:0000256" key="2">
    <source>
        <dbReference type="ARBA" id="ARBA00022723"/>
    </source>
</evidence>
<evidence type="ECO:0000256" key="1">
    <source>
        <dbReference type="ARBA" id="ARBA00007749"/>
    </source>
</evidence>
<keyword evidence="3" id="KW-0378">Hydrolase</keyword>
<evidence type="ECO:0000313" key="7">
    <source>
        <dbReference type="Proteomes" id="UP000249789"/>
    </source>
</evidence>
<dbReference type="EMBL" id="KZ824657">
    <property type="protein sequence ID" value="RAK75402.1"/>
    <property type="molecule type" value="Genomic_DNA"/>
</dbReference>
<evidence type="ECO:0000259" key="5">
    <source>
        <dbReference type="Pfam" id="PF00753"/>
    </source>
</evidence>
<keyword evidence="4" id="KW-0862">Zinc</keyword>
<evidence type="ECO:0000313" key="6">
    <source>
        <dbReference type="EMBL" id="RAK75402.1"/>
    </source>
</evidence>
<reference evidence="6 7" key="1">
    <citation type="submission" date="2018-02" db="EMBL/GenBank/DDBJ databases">
        <title>The genomes of Aspergillus section Nigri reveals drivers in fungal speciation.</title>
        <authorList>
            <consortium name="DOE Joint Genome Institute"/>
            <person name="Vesth T.C."/>
            <person name="Nybo J."/>
            <person name="Theobald S."/>
            <person name="Brandl J."/>
            <person name="Frisvad J.C."/>
            <person name="Nielsen K.F."/>
            <person name="Lyhne E.K."/>
            <person name="Kogle M.E."/>
            <person name="Kuo A."/>
            <person name="Riley R."/>
            <person name="Clum A."/>
            <person name="Nolan M."/>
            <person name="Lipzen A."/>
            <person name="Salamov A."/>
            <person name="Henrissat B."/>
            <person name="Wiebenga A."/>
            <person name="De vries R.P."/>
            <person name="Grigoriev I.V."/>
            <person name="Mortensen U.H."/>
            <person name="Andersen M.R."/>
            <person name="Baker S.E."/>
        </authorList>
    </citation>
    <scope>NUCLEOTIDE SEQUENCE [LARGE SCALE GENOMIC DNA]</scope>
    <source>
        <strain evidence="6 7">CBS 313.89</strain>
    </source>
</reference>
<dbReference type="InterPro" id="IPR001279">
    <property type="entry name" value="Metallo-B-lactamas"/>
</dbReference>
<keyword evidence="2" id="KW-0479">Metal-binding</keyword>
<name>A0A8G1RMX1_9EURO</name>
<dbReference type="InterPro" id="IPR036866">
    <property type="entry name" value="RibonucZ/Hydroxyglut_hydro"/>
</dbReference>
<dbReference type="PANTHER" id="PTHR42978:SF5">
    <property type="entry name" value="METALLO-BETA-LACTAMASE DOMAIN-CONTAINING PROTEIN"/>
    <property type="match status" value="1"/>
</dbReference>
<dbReference type="PANTHER" id="PTHR42978">
    <property type="entry name" value="QUORUM-QUENCHING LACTONASE YTNP-RELATED-RELATED"/>
    <property type="match status" value="1"/>
</dbReference>
<dbReference type="VEuPathDB" id="FungiDB:BO72DRAFT_170513"/>
<dbReference type="Gene3D" id="3.60.15.10">
    <property type="entry name" value="Ribonuclease Z/Hydroxyacylglutathione hydrolase-like"/>
    <property type="match status" value="1"/>
</dbReference>
<comment type="similarity">
    <text evidence="1">Belongs to the metallo-beta-lactamase superfamily.</text>
</comment>
<evidence type="ECO:0000256" key="3">
    <source>
        <dbReference type="ARBA" id="ARBA00022801"/>
    </source>
</evidence>